<dbReference type="Gene3D" id="3.40.190.10">
    <property type="entry name" value="Periplasmic binding protein-like II"/>
    <property type="match status" value="2"/>
</dbReference>
<dbReference type="PANTHER" id="PTHR30570:SF1">
    <property type="entry name" value="PHOSPHATE-BINDING PROTEIN PSTS"/>
    <property type="match status" value="1"/>
</dbReference>
<dbReference type="InterPro" id="IPR050811">
    <property type="entry name" value="Phosphate_ABC_transporter"/>
</dbReference>
<keyword evidence="4" id="KW-1185">Reference proteome</keyword>
<evidence type="ECO:0000259" key="2">
    <source>
        <dbReference type="Pfam" id="PF12849"/>
    </source>
</evidence>
<proteinExistence type="predicted"/>
<dbReference type="RefSeq" id="WP_262888566.1">
    <property type="nucleotide sequence ID" value="NZ_JABSNO010000021.1"/>
</dbReference>
<gene>
    <name evidence="3" type="ORF">HNQ03_002547</name>
</gene>
<keyword evidence="1" id="KW-0732">Signal</keyword>
<dbReference type="SUPFAM" id="SSF53850">
    <property type="entry name" value="Periplasmic binding protein-like II"/>
    <property type="match status" value="1"/>
</dbReference>
<protein>
    <submittedName>
        <fullName evidence="3">Phosphate transport system substrate-binding protein</fullName>
    </submittedName>
</protein>
<accession>A0A8J8GCY3</accession>
<dbReference type="EMBL" id="JABSNO010000021">
    <property type="protein sequence ID" value="NRS93457.1"/>
    <property type="molecule type" value="Genomic_DNA"/>
</dbReference>
<evidence type="ECO:0000313" key="4">
    <source>
        <dbReference type="Proteomes" id="UP000610746"/>
    </source>
</evidence>
<dbReference type="InterPro" id="IPR024370">
    <property type="entry name" value="PBP_domain"/>
</dbReference>
<comment type="caution">
    <text evidence="3">The sequence shown here is derived from an EMBL/GenBank/DDBJ whole genome shotgun (WGS) entry which is preliminary data.</text>
</comment>
<dbReference type="Pfam" id="PF12849">
    <property type="entry name" value="PBP_like_2"/>
    <property type="match status" value="1"/>
</dbReference>
<evidence type="ECO:0000313" key="3">
    <source>
        <dbReference type="EMBL" id="NRS93457.1"/>
    </source>
</evidence>
<evidence type="ECO:0000256" key="1">
    <source>
        <dbReference type="ARBA" id="ARBA00022729"/>
    </source>
</evidence>
<dbReference type="PANTHER" id="PTHR30570">
    <property type="entry name" value="PERIPLASMIC PHOSPHATE BINDING COMPONENT OF PHOSPHATE ABC TRANSPORTER"/>
    <property type="match status" value="1"/>
</dbReference>
<dbReference type="Proteomes" id="UP000610746">
    <property type="component" value="Unassembled WGS sequence"/>
</dbReference>
<feature type="domain" description="PBP" evidence="2">
    <location>
        <begin position="2"/>
        <end position="230"/>
    </location>
</feature>
<reference evidence="3" key="1">
    <citation type="submission" date="2020-05" db="EMBL/GenBank/DDBJ databases">
        <title>Genomic Encyclopedia of Type Strains, Phase IV (KMG-V): Genome sequencing to study the core and pangenomes of soil and plant-associated prokaryotes.</title>
        <authorList>
            <person name="Whitman W."/>
        </authorList>
    </citation>
    <scope>NUCLEOTIDE SEQUENCE</scope>
    <source>
        <strain evidence="3">16F</strain>
    </source>
</reference>
<sequence length="257" mass="28882">MTISADDSFQSVTTALAEGYMIAYPDAKIEVKNTKEDIAFLNLLNKKSNIIVMSRDLSAKEIAEYEKQIDLPFQPAKFAADAVLFVVPKESSLNSISYEDIQKELLSEDKKLIFDGTNSSNLNFVAQKFGKLPSSLNYSIISGNQNVVEQLSKYQDKIGVVSLNTFSRPYSKEAEALRAKVKVLAIEKNGKTYEPNAENLRNMTYPFTRVLYFLTSDGTFGMANGFIRYSCTQLGQIVVAKEGLQKFNLYSREVQMY</sequence>
<organism evidence="3 4">
    <name type="scientific">Frigoriflavimonas asaccharolytica</name>
    <dbReference type="NCBI Taxonomy" id="2735899"/>
    <lineage>
        <taxon>Bacteria</taxon>
        <taxon>Pseudomonadati</taxon>
        <taxon>Bacteroidota</taxon>
        <taxon>Flavobacteriia</taxon>
        <taxon>Flavobacteriales</taxon>
        <taxon>Weeksellaceae</taxon>
        <taxon>Frigoriflavimonas</taxon>
    </lineage>
</organism>
<dbReference type="AlphaFoldDB" id="A0A8J8GCY3"/>
<name>A0A8J8GCY3_9FLAO</name>